<sequence length="46" mass="5277">MVKNKKITLDREEKSILKSVEGGEWISLVKNEKEKTVSEFKIAAKN</sequence>
<name>A0A3B0TI87_9ZZZZ</name>
<reference evidence="1" key="1">
    <citation type="submission" date="2018-06" db="EMBL/GenBank/DDBJ databases">
        <authorList>
            <person name="Zhirakovskaya E."/>
        </authorList>
    </citation>
    <scope>NUCLEOTIDE SEQUENCE</scope>
</reference>
<protein>
    <submittedName>
        <fullName evidence="1">Uncharacterized protein</fullName>
    </submittedName>
</protein>
<organism evidence="1">
    <name type="scientific">hydrothermal vent metagenome</name>
    <dbReference type="NCBI Taxonomy" id="652676"/>
    <lineage>
        <taxon>unclassified sequences</taxon>
        <taxon>metagenomes</taxon>
        <taxon>ecological metagenomes</taxon>
    </lineage>
</organism>
<proteinExistence type="predicted"/>
<dbReference type="AlphaFoldDB" id="A0A3B0TI87"/>
<dbReference type="EMBL" id="UOEN01000053">
    <property type="protein sequence ID" value="VAW11869.1"/>
    <property type="molecule type" value="Genomic_DNA"/>
</dbReference>
<accession>A0A3B0TI87</accession>
<feature type="non-terminal residue" evidence="1">
    <location>
        <position position="46"/>
    </location>
</feature>
<gene>
    <name evidence="1" type="ORF">MNBD_BACTEROID05-717</name>
</gene>
<evidence type="ECO:0000313" key="1">
    <source>
        <dbReference type="EMBL" id="VAW11869.1"/>
    </source>
</evidence>